<dbReference type="AlphaFoldDB" id="A0A6J7IK18"/>
<feature type="domain" description="PAC" evidence="2">
    <location>
        <begin position="199"/>
        <end position="251"/>
    </location>
</feature>
<evidence type="ECO:0000259" key="2">
    <source>
        <dbReference type="PROSITE" id="PS50113"/>
    </source>
</evidence>
<feature type="domain" description="PAS" evidence="1">
    <location>
        <begin position="125"/>
        <end position="195"/>
    </location>
</feature>
<dbReference type="InterPro" id="IPR000014">
    <property type="entry name" value="PAS"/>
</dbReference>
<feature type="domain" description="PAS" evidence="1">
    <location>
        <begin position="776"/>
        <end position="825"/>
    </location>
</feature>
<dbReference type="SMART" id="SM00086">
    <property type="entry name" value="PAC"/>
    <property type="match status" value="7"/>
</dbReference>
<evidence type="ECO:0000259" key="1">
    <source>
        <dbReference type="PROSITE" id="PS50112"/>
    </source>
</evidence>
<dbReference type="Pfam" id="PF08448">
    <property type="entry name" value="PAS_4"/>
    <property type="match status" value="2"/>
</dbReference>
<organism evidence="4">
    <name type="scientific">freshwater metagenome</name>
    <dbReference type="NCBI Taxonomy" id="449393"/>
    <lineage>
        <taxon>unclassified sequences</taxon>
        <taxon>metagenomes</taxon>
        <taxon>ecological metagenomes</taxon>
    </lineage>
</organism>
<feature type="domain" description="GGDEF" evidence="3">
    <location>
        <begin position="911"/>
        <end position="1042"/>
    </location>
</feature>
<dbReference type="InterPro" id="IPR029787">
    <property type="entry name" value="Nucleotide_cyclase"/>
</dbReference>
<feature type="domain" description="PAS" evidence="1">
    <location>
        <begin position="245"/>
        <end position="315"/>
    </location>
</feature>
<dbReference type="SUPFAM" id="SSF55785">
    <property type="entry name" value="PYP-like sensor domain (PAS domain)"/>
    <property type="match status" value="7"/>
</dbReference>
<dbReference type="CDD" id="cd01949">
    <property type="entry name" value="GGDEF"/>
    <property type="match status" value="1"/>
</dbReference>
<evidence type="ECO:0000313" key="4">
    <source>
        <dbReference type="EMBL" id="CAB4931528.1"/>
    </source>
</evidence>
<dbReference type="PROSITE" id="PS50112">
    <property type="entry name" value="PAS"/>
    <property type="match status" value="6"/>
</dbReference>
<dbReference type="InterPro" id="IPR013655">
    <property type="entry name" value="PAS_fold_3"/>
</dbReference>
<dbReference type="InterPro" id="IPR013767">
    <property type="entry name" value="PAS_fold"/>
</dbReference>
<name>A0A6J7IK18_9ZZZZ</name>
<dbReference type="GO" id="GO:0006355">
    <property type="term" value="P:regulation of DNA-templated transcription"/>
    <property type="evidence" value="ECO:0007669"/>
    <property type="project" value="InterPro"/>
</dbReference>
<protein>
    <submittedName>
        <fullName evidence="4">Unannotated protein</fullName>
    </submittedName>
</protein>
<dbReference type="InterPro" id="IPR000160">
    <property type="entry name" value="GGDEF_dom"/>
</dbReference>
<sequence length="1042" mass="113695">MLAAAVAESVADAVIAYEPDGTIAWASPSLTPVLGWDPAKVIGTRLRIATDEDAAKAAEITAEAMSSGAQTARARLRSRRADGTIIWTDTHSRLVRDPSGTVTWIVASIRDVTADVEWQRQAIEAEQHFMLAMEHSAVGIATVAPEGDFLTVNDALCEMLKRDPATLLSSRWQDFTHPQDVDVDQGLVNELLAGDRDSYRLRKRYLCPDGSVVWGDLSVAAVRDSVGKVSCFISQIIDVTEKVTSAERYRLLAEHGTDVVSTSAHDCMMEWLSPSVEQLLGWPAGDLIGTSFLAYLHAEDHPLVAAAHDRVLKGEAARFEVRMRTRERGDRWVNVVLTPILGDGPDVIGCIARWRDVQSEHEAREELEASERRFRIMVENASDVVYSAGGDRRVTWVAPAVTQTLGWSPDELLGVDLIDLLHPDDRGASERVIAHVLAGDDTPITEGDVVARVRTRSNEYRWMSVKLTRWAGEPGDPLGIVGGLTLVDDLMEQRLRAQADEERIQSLLDTMLEPFTLLAAERDDSGTIVDFVIAEANHSALDVYEMTHDELVGQRFSVLHPAAMTTGLFAMYAAVVDGGEPLSLNDLAYPWEPRGGQVMRFDVRAVKAGEAVSQTWRDVSERFAVSELIARSEEHFRLLAENSTDVVLQDLGGIVQWVSPSLTACLGWDSSDWIGRSVRGFAHPGDAGRFDEIQPRTEASESTITTLRLRGKNGTYHWVEIHAGRYADDQGSSHGFVASFRVVDREVAAREALAAAEEEFRLIAQNSTDVVWHARNGQIAWISPSVSAVLGGEPAEWIGVDIAKILHPDDLPAHLASLSEAAPGSASVVRARLRASDGTYHWIDANTGSFINAQGEEDGVIASFRVVDDLVAAEEELAYYAWFDALTGLMNRREIFHKLRGISSGNREPGDVTAMLFCDIDRFKDVNDAYGHAAGDEVLRRLAERISASVRSDDAAARIGGDEFLVVLTGTHSLDEAVAVAEKIRDAAAVSVSVDHTQVVTSLSIGVALVRQGESIGDLIAHADKALYAAKRAGRNQVVAIA</sequence>
<dbReference type="NCBIfam" id="TIGR00229">
    <property type="entry name" value="sensory_box"/>
    <property type="match status" value="6"/>
</dbReference>
<accession>A0A6J7IK18</accession>
<evidence type="ECO:0000259" key="3">
    <source>
        <dbReference type="PROSITE" id="PS50887"/>
    </source>
</evidence>
<dbReference type="InterPro" id="IPR013656">
    <property type="entry name" value="PAS_4"/>
</dbReference>
<dbReference type="InterPro" id="IPR043128">
    <property type="entry name" value="Rev_trsase/Diguanyl_cyclase"/>
</dbReference>
<dbReference type="SMART" id="SM00091">
    <property type="entry name" value="PAS"/>
    <property type="match status" value="7"/>
</dbReference>
<dbReference type="PROSITE" id="PS50887">
    <property type="entry name" value="GGDEF"/>
    <property type="match status" value="1"/>
</dbReference>
<dbReference type="FunFam" id="3.30.70.270:FF:000001">
    <property type="entry name" value="Diguanylate cyclase domain protein"/>
    <property type="match status" value="1"/>
</dbReference>
<dbReference type="EMBL" id="CAFBNE010000005">
    <property type="protein sequence ID" value="CAB4931528.1"/>
    <property type="molecule type" value="Genomic_DNA"/>
</dbReference>
<dbReference type="CDD" id="cd00130">
    <property type="entry name" value="PAS"/>
    <property type="match status" value="6"/>
</dbReference>
<dbReference type="Pfam" id="PF00989">
    <property type="entry name" value="PAS"/>
    <property type="match status" value="1"/>
</dbReference>
<dbReference type="SUPFAM" id="SSF55073">
    <property type="entry name" value="Nucleotide cyclase"/>
    <property type="match status" value="1"/>
</dbReference>
<dbReference type="NCBIfam" id="TIGR00254">
    <property type="entry name" value="GGDEF"/>
    <property type="match status" value="1"/>
</dbReference>
<dbReference type="InterPro" id="IPR000700">
    <property type="entry name" value="PAS-assoc_C"/>
</dbReference>
<dbReference type="Pfam" id="PF08447">
    <property type="entry name" value="PAS_3"/>
    <property type="match status" value="3"/>
</dbReference>
<feature type="domain" description="PAS" evidence="1">
    <location>
        <begin position="632"/>
        <end position="701"/>
    </location>
</feature>
<gene>
    <name evidence="4" type="ORF">UFOPK3772_00286</name>
</gene>
<proteinExistence type="predicted"/>
<dbReference type="Gene3D" id="3.30.450.20">
    <property type="entry name" value="PAS domain"/>
    <property type="match status" value="7"/>
</dbReference>
<dbReference type="PANTHER" id="PTHR44757">
    <property type="entry name" value="DIGUANYLATE CYCLASE DGCP"/>
    <property type="match status" value="1"/>
</dbReference>
<feature type="domain" description="PAC" evidence="2">
    <location>
        <begin position="70"/>
        <end position="124"/>
    </location>
</feature>
<dbReference type="InterPro" id="IPR035965">
    <property type="entry name" value="PAS-like_dom_sf"/>
</dbReference>
<dbReference type="Pfam" id="PF00990">
    <property type="entry name" value="GGDEF"/>
    <property type="match status" value="1"/>
</dbReference>
<reference evidence="4" key="1">
    <citation type="submission" date="2020-05" db="EMBL/GenBank/DDBJ databases">
        <authorList>
            <person name="Chiriac C."/>
            <person name="Salcher M."/>
            <person name="Ghai R."/>
            <person name="Kavagutti S V."/>
        </authorList>
    </citation>
    <scope>NUCLEOTIDE SEQUENCE</scope>
</reference>
<feature type="domain" description="PAS" evidence="1">
    <location>
        <begin position="370"/>
        <end position="440"/>
    </location>
</feature>
<dbReference type="Gene3D" id="3.30.70.270">
    <property type="match status" value="1"/>
</dbReference>
<feature type="domain" description="PAC" evidence="2">
    <location>
        <begin position="317"/>
        <end position="369"/>
    </location>
</feature>
<feature type="domain" description="PAS" evidence="1">
    <location>
        <begin position="1"/>
        <end position="68"/>
    </location>
</feature>
<dbReference type="InterPro" id="IPR052155">
    <property type="entry name" value="Biofilm_reg_signaling"/>
</dbReference>
<dbReference type="SMART" id="SM00267">
    <property type="entry name" value="GGDEF"/>
    <property type="match status" value="1"/>
</dbReference>
<dbReference type="PROSITE" id="PS50113">
    <property type="entry name" value="PAC"/>
    <property type="match status" value="3"/>
</dbReference>
<dbReference type="PANTHER" id="PTHR44757:SF2">
    <property type="entry name" value="BIOFILM ARCHITECTURE MAINTENANCE PROTEIN MBAA"/>
    <property type="match status" value="1"/>
</dbReference>
<dbReference type="InterPro" id="IPR001610">
    <property type="entry name" value="PAC"/>
</dbReference>